<keyword evidence="1" id="KW-0472">Membrane</keyword>
<feature type="transmembrane region" description="Helical" evidence="1">
    <location>
        <begin position="401"/>
        <end position="421"/>
    </location>
</feature>
<feature type="transmembrane region" description="Helical" evidence="1">
    <location>
        <begin position="516"/>
        <end position="536"/>
    </location>
</feature>
<accession>A0ABZ2M5C4</accession>
<keyword evidence="2" id="KW-0645">Protease</keyword>
<feature type="transmembrane region" description="Helical" evidence="1">
    <location>
        <begin position="488"/>
        <end position="510"/>
    </location>
</feature>
<feature type="transmembrane region" description="Helical" evidence="1">
    <location>
        <begin position="263"/>
        <end position="283"/>
    </location>
</feature>
<keyword evidence="3" id="KW-1185">Reference proteome</keyword>
<feature type="transmembrane region" description="Helical" evidence="1">
    <location>
        <begin position="458"/>
        <end position="476"/>
    </location>
</feature>
<dbReference type="EMBL" id="CP089984">
    <property type="protein sequence ID" value="WXB16661.1"/>
    <property type="molecule type" value="Genomic_DNA"/>
</dbReference>
<keyword evidence="2" id="KW-0482">Metalloprotease</keyword>
<evidence type="ECO:0000256" key="1">
    <source>
        <dbReference type="SAM" id="Phobius"/>
    </source>
</evidence>
<dbReference type="InterPro" id="IPR026898">
    <property type="entry name" value="PrsW"/>
</dbReference>
<evidence type="ECO:0000313" key="2">
    <source>
        <dbReference type="EMBL" id="WXB16661.1"/>
    </source>
</evidence>
<keyword evidence="1" id="KW-0812">Transmembrane</keyword>
<evidence type="ECO:0000313" key="3">
    <source>
        <dbReference type="Proteomes" id="UP001370348"/>
    </source>
</evidence>
<dbReference type="Proteomes" id="UP001370348">
    <property type="component" value="Chromosome"/>
</dbReference>
<dbReference type="RefSeq" id="WP_394826288.1">
    <property type="nucleotide sequence ID" value="NZ_CP089984.1"/>
</dbReference>
<feature type="transmembrane region" description="Helical" evidence="1">
    <location>
        <begin position="295"/>
        <end position="315"/>
    </location>
</feature>
<feature type="transmembrane region" description="Helical" evidence="1">
    <location>
        <begin position="428"/>
        <end position="446"/>
    </location>
</feature>
<keyword evidence="2" id="KW-0378">Hydrolase</keyword>
<protein>
    <submittedName>
        <fullName evidence="2">PrsW family intramembrane metalloprotease</fullName>
    </submittedName>
</protein>
<organism evidence="2 3">
    <name type="scientific">Pendulispora albinea</name>
    <dbReference type="NCBI Taxonomy" id="2741071"/>
    <lineage>
        <taxon>Bacteria</taxon>
        <taxon>Pseudomonadati</taxon>
        <taxon>Myxococcota</taxon>
        <taxon>Myxococcia</taxon>
        <taxon>Myxococcales</taxon>
        <taxon>Sorangiineae</taxon>
        <taxon>Pendulisporaceae</taxon>
        <taxon>Pendulispora</taxon>
    </lineage>
</organism>
<feature type="transmembrane region" description="Helical" evidence="1">
    <location>
        <begin position="366"/>
        <end position="381"/>
    </location>
</feature>
<sequence length="542" mass="60033">MLKRLFVSRSGHERLLVPALAAFIVTLAVGFAIGSYASLHASSEEERASSLTASGKFAAAEAIYVQLLHERPNMAIVLAFLDNHARAITDRIRRRLQSQSFDDPMQKSEGAILDEEAIDAMLAHDLPPDVSLLGRFWRGVEKDAVSRAVRDQVLAGAKREPPLPWHNHLLGREAEQSGALLDAAGYYEREGMTFPERASDVDGALNLWMNVDAWDHVRGRLQDARVWAAAGNLTKYRFAVHERDWKAAVWELTLSWKKRWHGAGLWMSAVSALAWAFMCARLGKLGERPKFRIPLYVVAFGLGVASVIPTMFLIAVEESRLKLIETGDVVRDMLFYVFGVGLREEASKALLFLPLVPILRRWGDKLDVLVAGAMVGLGFAAEENIDYVAQGALHSGLARFLTANFLHMAMTGIFATALYEFLSDRERYAAHFLRVSLFVVGLHGAYDFFLSHEELGGSYFAMTVFLFLTKPFLDAVDAARRRADKGISVLQAFVLAIAVVTGVTFVYATHAVGPQQAALMMTQGLVGVAILLFFFVRSLRAM</sequence>
<gene>
    <name evidence="2" type="ORF">LZC94_05135</name>
</gene>
<dbReference type="PANTHER" id="PTHR36844:SF1">
    <property type="entry name" value="PROTEASE PRSW"/>
    <property type="match status" value="1"/>
</dbReference>
<dbReference type="PANTHER" id="PTHR36844">
    <property type="entry name" value="PROTEASE PRSW"/>
    <property type="match status" value="1"/>
</dbReference>
<dbReference type="Pfam" id="PF13367">
    <property type="entry name" value="PrsW-protease"/>
    <property type="match status" value="1"/>
</dbReference>
<name>A0ABZ2M5C4_9BACT</name>
<keyword evidence="1" id="KW-1133">Transmembrane helix</keyword>
<proteinExistence type="predicted"/>
<reference evidence="2 3" key="1">
    <citation type="submission" date="2021-12" db="EMBL/GenBank/DDBJ databases">
        <title>Discovery of the Pendulisporaceae a myxobacterial family with distinct sporulation behavior and unique specialized metabolism.</title>
        <authorList>
            <person name="Garcia R."/>
            <person name="Popoff A."/>
            <person name="Bader C.D."/>
            <person name="Loehr J."/>
            <person name="Walesch S."/>
            <person name="Walt C."/>
            <person name="Boldt J."/>
            <person name="Bunk B."/>
            <person name="Haeckl F.J.F.P.J."/>
            <person name="Gunesch A.P."/>
            <person name="Birkelbach J."/>
            <person name="Nuebel U."/>
            <person name="Pietschmann T."/>
            <person name="Bach T."/>
            <person name="Mueller R."/>
        </authorList>
    </citation>
    <scope>NUCLEOTIDE SEQUENCE [LARGE SCALE GENOMIC DNA]</scope>
    <source>
        <strain evidence="2 3">MSr11954</strain>
    </source>
</reference>
<dbReference type="GO" id="GO:0008237">
    <property type="term" value="F:metallopeptidase activity"/>
    <property type="evidence" value="ECO:0007669"/>
    <property type="project" value="UniProtKB-KW"/>
</dbReference>